<dbReference type="Gene3D" id="2.180.10.10">
    <property type="entry name" value="RHS repeat-associated core"/>
    <property type="match status" value="1"/>
</dbReference>
<dbReference type="Proteomes" id="UP000825051">
    <property type="component" value="Chromosome"/>
</dbReference>
<keyword evidence="2" id="KW-1185">Reference proteome</keyword>
<dbReference type="AlphaFoldDB" id="A0A8F9TW45"/>
<evidence type="ECO:0008006" key="3">
    <source>
        <dbReference type="Google" id="ProtNLM"/>
    </source>
</evidence>
<evidence type="ECO:0000313" key="2">
    <source>
        <dbReference type="Proteomes" id="UP000825051"/>
    </source>
</evidence>
<evidence type="ECO:0000313" key="1">
    <source>
        <dbReference type="EMBL" id="QYM80191.1"/>
    </source>
</evidence>
<dbReference type="InterPro" id="IPR006530">
    <property type="entry name" value="YD"/>
</dbReference>
<accession>A0A8F9TW45</accession>
<reference evidence="1" key="1">
    <citation type="submission" date="2021-08" db="EMBL/GenBank/DDBJ databases">
        <title>Genome of a novel bacterium of the phylum Verrucomicrobia, Oleiharenicola sp. KSB-15.</title>
        <authorList>
            <person name="Chung J.-H."/>
            <person name="Ahn J.-H."/>
            <person name="Yoon Y."/>
            <person name="Kim D.-Y."/>
            <person name="An S.-H."/>
            <person name="Park I."/>
            <person name="Yeon J."/>
        </authorList>
    </citation>
    <scope>NUCLEOTIDE SEQUENCE</scope>
    <source>
        <strain evidence="1">KSB-15</strain>
    </source>
</reference>
<proteinExistence type="predicted"/>
<dbReference type="RefSeq" id="WP_220165013.1">
    <property type="nucleotide sequence ID" value="NZ_CP080507.1"/>
</dbReference>
<protein>
    <recommendedName>
        <fullName evidence="3">YD repeat-containing protein</fullName>
    </recommendedName>
</protein>
<gene>
    <name evidence="1" type="ORF">K0B96_06135</name>
</gene>
<dbReference type="NCBIfam" id="TIGR01643">
    <property type="entry name" value="YD_repeat_2x"/>
    <property type="match status" value="1"/>
</dbReference>
<dbReference type="KEGG" id="ole:K0B96_06135"/>
<sequence>MKTSVSRYGLFDGPGQLTTTTQFPTGGPSIWFNYDYDLDGQRTASGTAAGTWVGRAYNSRHEVKEVQQRGGVPILWVGDTRNLAGEPTTITNYAGVRDDLAYDGAGRRTYRQTIRNSGSVNLLLRRYGYNLRDAQVWTTRDDGYGDTYEYFPDLQLNRYRYSVWRPDLNFWNPAGWTDTFAYDQAGNRTALNENGAVTSYSANALNQYTSITGLAVNHADGRGNLTQLGGWTYVYDADNRLKQASTTGNTMEFFYDPEGRLTRVNRNGIPEYRYYDWGQCFLRTQADGTWIDFMIWGPTPDELTSRWDAAHGGWMFFHHTPVNSPDLATDIGGNVVERYLYDPFGAPDIRDLR</sequence>
<name>A0A8F9TW45_9BACT</name>
<organism evidence="1 2">
    <name type="scientific">Horticoccus luteus</name>
    <dbReference type="NCBI Taxonomy" id="2862869"/>
    <lineage>
        <taxon>Bacteria</taxon>
        <taxon>Pseudomonadati</taxon>
        <taxon>Verrucomicrobiota</taxon>
        <taxon>Opitutia</taxon>
        <taxon>Opitutales</taxon>
        <taxon>Opitutaceae</taxon>
        <taxon>Horticoccus</taxon>
    </lineage>
</organism>
<dbReference type="EMBL" id="CP080507">
    <property type="protein sequence ID" value="QYM80191.1"/>
    <property type="molecule type" value="Genomic_DNA"/>
</dbReference>